<keyword evidence="2" id="KW-1185">Reference proteome</keyword>
<evidence type="ECO:0000313" key="2">
    <source>
        <dbReference type="Proteomes" id="UP001292094"/>
    </source>
</evidence>
<reference evidence="1" key="1">
    <citation type="submission" date="2023-11" db="EMBL/GenBank/DDBJ databases">
        <title>Genome assemblies of two species of porcelain crab, Petrolisthes cinctipes and Petrolisthes manimaculis (Anomura: Porcellanidae).</title>
        <authorList>
            <person name="Angst P."/>
        </authorList>
    </citation>
    <scope>NUCLEOTIDE SEQUENCE</scope>
    <source>
        <strain evidence="1">PB745_02</strain>
        <tissue evidence="1">Gill</tissue>
    </source>
</reference>
<gene>
    <name evidence="1" type="ORF">Pmani_013487</name>
</gene>
<accession>A0AAE1PV66</accession>
<name>A0AAE1PV66_9EUCA</name>
<dbReference type="AlphaFoldDB" id="A0AAE1PV66"/>
<proteinExistence type="predicted"/>
<dbReference type="EMBL" id="JAWZYT010001119">
    <property type="protein sequence ID" value="KAK4315316.1"/>
    <property type="molecule type" value="Genomic_DNA"/>
</dbReference>
<protein>
    <submittedName>
        <fullName evidence="1">Uncharacterized protein</fullName>
    </submittedName>
</protein>
<evidence type="ECO:0000313" key="1">
    <source>
        <dbReference type="EMBL" id="KAK4315316.1"/>
    </source>
</evidence>
<comment type="caution">
    <text evidence="1">The sequence shown here is derived from an EMBL/GenBank/DDBJ whole genome shotgun (WGS) entry which is preliminary data.</text>
</comment>
<sequence length="71" mass="8433">MFLIKRWPGIQSTDPAVAWDLEFHHLNVGHVRRRGSNRCWTGRLITALIVRLQHLLPCDYMYGAVRIRHWP</sequence>
<organism evidence="1 2">
    <name type="scientific">Petrolisthes manimaculis</name>
    <dbReference type="NCBI Taxonomy" id="1843537"/>
    <lineage>
        <taxon>Eukaryota</taxon>
        <taxon>Metazoa</taxon>
        <taxon>Ecdysozoa</taxon>
        <taxon>Arthropoda</taxon>
        <taxon>Crustacea</taxon>
        <taxon>Multicrustacea</taxon>
        <taxon>Malacostraca</taxon>
        <taxon>Eumalacostraca</taxon>
        <taxon>Eucarida</taxon>
        <taxon>Decapoda</taxon>
        <taxon>Pleocyemata</taxon>
        <taxon>Anomura</taxon>
        <taxon>Galatheoidea</taxon>
        <taxon>Porcellanidae</taxon>
        <taxon>Petrolisthes</taxon>
    </lineage>
</organism>
<dbReference type="Proteomes" id="UP001292094">
    <property type="component" value="Unassembled WGS sequence"/>
</dbReference>